<keyword evidence="5 11" id="KW-0812">Transmembrane</keyword>
<evidence type="ECO:0000256" key="1">
    <source>
        <dbReference type="ARBA" id="ARBA00004141"/>
    </source>
</evidence>
<dbReference type="SUPFAM" id="SSF49503">
    <property type="entry name" value="Cupredoxins"/>
    <property type="match status" value="1"/>
</dbReference>
<keyword evidence="7" id="KW-0249">Electron transport</keyword>
<protein>
    <submittedName>
        <fullName evidence="13">Unannotated protein</fullName>
    </submittedName>
</protein>
<dbReference type="AlphaFoldDB" id="A0A6J6LRD8"/>
<dbReference type="PANTHER" id="PTHR22888:SF9">
    <property type="entry name" value="CYTOCHROME C OXIDASE SUBUNIT 2"/>
    <property type="match status" value="1"/>
</dbReference>
<evidence type="ECO:0000256" key="5">
    <source>
        <dbReference type="ARBA" id="ARBA00022692"/>
    </source>
</evidence>
<feature type="transmembrane region" description="Helical" evidence="11">
    <location>
        <begin position="61"/>
        <end position="82"/>
    </location>
</feature>
<dbReference type="EMBL" id="CAEZWY010000008">
    <property type="protein sequence ID" value="CAB4663588.1"/>
    <property type="molecule type" value="Genomic_DNA"/>
</dbReference>
<dbReference type="GO" id="GO:0005507">
    <property type="term" value="F:copper ion binding"/>
    <property type="evidence" value="ECO:0007669"/>
    <property type="project" value="InterPro"/>
</dbReference>
<dbReference type="NCBIfam" id="TIGR02866">
    <property type="entry name" value="CoxB"/>
    <property type="match status" value="1"/>
</dbReference>
<evidence type="ECO:0000256" key="4">
    <source>
        <dbReference type="ARBA" id="ARBA00022660"/>
    </source>
</evidence>
<evidence type="ECO:0000313" key="13">
    <source>
        <dbReference type="EMBL" id="CAB4663588.1"/>
    </source>
</evidence>
<keyword evidence="3" id="KW-0813">Transport</keyword>
<dbReference type="Pfam" id="PF00116">
    <property type="entry name" value="COX2"/>
    <property type="match status" value="1"/>
</dbReference>
<keyword evidence="6" id="KW-0479">Metal-binding</keyword>
<dbReference type="GO" id="GO:0016020">
    <property type="term" value="C:membrane"/>
    <property type="evidence" value="ECO:0007669"/>
    <property type="project" value="UniProtKB-SubCell"/>
</dbReference>
<dbReference type="GO" id="GO:0016491">
    <property type="term" value="F:oxidoreductase activity"/>
    <property type="evidence" value="ECO:0007669"/>
    <property type="project" value="InterPro"/>
</dbReference>
<accession>A0A6J6LRD8</accession>
<comment type="similarity">
    <text evidence="2">Belongs to the cytochrome c oxidase subunit 2 family.</text>
</comment>
<evidence type="ECO:0000256" key="3">
    <source>
        <dbReference type="ARBA" id="ARBA00022448"/>
    </source>
</evidence>
<feature type="domain" description="Cytochrome oxidase subunit II copper A binding" evidence="12">
    <location>
        <begin position="138"/>
        <end position="250"/>
    </location>
</feature>
<dbReference type="GO" id="GO:0004129">
    <property type="term" value="F:cytochrome-c oxidase activity"/>
    <property type="evidence" value="ECO:0007669"/>
    <property type="project" value="InterPro"/>
</dbReference>
<keyword evidence="8 11" id="KW-1133">Transmembrane helix</keyword>
<dbReference type="PROSITE" id="PS00078">
    <property type="entry name" value="COX2"/>
    <property type="match status" value="1"/>
</dbReference>
<evidence type="ECO:0000259" key="12">
    <source>
        <dbReference type="PROSITE" id="PS50857"/>
    </source>
</evidence>
<evidence type="ECO:0000256" key="8">
    <source>
        <dbReference type="ARBA" id="ARBA00022989"/>
    </source>
</evidence>
<dbReference type="PROSITE" id="PS50857">
    <property type="entry name" value="COX2_CUA"/>
    <property type="match status" value="1"/>
</dbReference>
<keyword evidence="10 11" id="KW-0472">Membrane</keyword>
<dbReference type="InterPro" id="IPR014222">
    <property type="entry name" value="Cyt_c_oxidase_su2"/>
</dbReference>
<evidence type="ECO:0000256" key="6">
    <source>
        <dbReference type="ARBA" id="ARBA00022723"/>
    </source>
</evidence>
<reference evidence="13" key="1">
    <citation type="submission" date="2020-05" db="EMBL/GenBank/DDBJ databases">
        <authorList>
            <person name="Chiriac C."/>
            <person name="Salcher M."/>
            <person name="Ghai R."/>
            <person name="Kavagutti S V."/>
        </authorList>
    </citation>
    <scope>NUCLEOTIDE SEQUENCE</scope>
</reference>
<evidence type="ECO:0000256" key="9">
    <source>
        <dbReference type="ARBA" id="ARBA00023008"/>
    </source>
</evidence>
<keyword evidence="4" id="KW-0679">Respiratory chain</keyword>
<proteinExistence type="inferred from homology"/>
<dbReference type="Gene3D" id="2.60.40.420">
    <property type="entry name" value="Cupredoxins - blue copper proteins"/>
    <property type="match status" value="1"/>
</dbReference>
<evidence type="ECO:0000256" key="10">
    <source>
        <dbReference type="ARBA" id="ARBA00023136"/>
    </source>
</evidence>
<dbReference type="GO" id="GO:0042773">
    <property type="term" value="P:ATP synthesis coupled electron transport"/>
    <property type="evidence" value="ECO:0007669"/>
    <property type="project" value="TreeGrafter"/>
</dbReference>
<keyword evidence="9" id="KW-0186">Copper</keyword>
<organism evidence="13">
    <name type="scientific">freshwater metagenome</name>
    <dbReference type="NCBI Taxonomy" id="449393"/>
    <lineage>
        <taxon>unclassified sequences</taxon>
        <taxon>metagenomes</taxon>
        <taxon>ecological metagenomes</taxon>
    </lineage>
</organism>
<dbReference type="InterPro" id="IPR045187">
    <property type="entry name" value="CcO_II"/>
</dbReference>
<dbReference type="InterPro" id="IPR008972">
    <property type="entry name" value="Cupredoxin"/>
</dbReference>
<comment type="subcellular location">
    <subcellularLocation>
        <location evidence="1">Membrane</location>
        <topology evidence="1">Multi-pass membrane protein</topology>
    </subcellularLocation>
</comment>
<feature type="transmembrane region" description="Helical" evidence="11">
    <location>
        <begin position="107"/>
        <end position="128"/>
    </location>
</feature>
<dbReference type="InterPro" id="IPR002429">
    <property type="entry name" value="CcO_II-like_C"/>
</dbReference>
<dbReference type="PANTHER" id="PTHR22888">
    <property type="entry name" value="CYTOCHROME C OXIDASE, SUBUNIT II"/>
    <property type="match status" value="1"/>
</dbReference>
<name>A0A6J6LRD8_9ZZZZ</name>
<feature type="transmembrane region" description="Helical" evidence="11">
    <location>
        <begin position="22"/>
        <end position="41"/>
    </location>
</feature>
<evidence type="ECO:0000256" key="11">
    <source>
        <dbReference type="SAM" id="Phobius"/>
    </source>
</evidence>
<sequence>MSQTQTQDKAPWWKRKDVKETATLWVILSVLIGGLAGEVIARSMGAPASETMENTIRMMKIFTWVSAPVAGLVGAIALKSLMQKRHYGDTPPAESDHEIANSPKASAVWIVTSGLLCLFALVFGMIVMQEDAKSLQAPNAIHVNVTGQQWLWNFDYPDNAGVRSHDLYLPVDRPVIFNVSAMDVKHSFWIVQMGVKVDANPGYITQTAVTPNKIGVFDVRCAELCGLLHAYMQSQVHVVSQADYDAWIKSQGGRA</sequence>
<dbReference type="InterPro" id="IPR001505">
    <property type="entry name" value="Copper_CuA"/>
</dbReference>
<gene>
    <name evidence="13" type="ORF">UFOPK2312_00164</name>
</gene>
<evidence type="ECO:0000256" key="2">
    <source>
        <dbReference type="ARBA" id="ARBA00007866"/>
    </source>
</evidence>
<evidence type="ECO:0000256" key="7">
    <source>
        <dbReference type="ARBA" id="ARBA00022982"/>
    </source>
</evidence>